<sequence>MICRRRLGLKITSAPTRSLRSSEPEFDGRDLARSVPPMGRALHYGCRRVDPAKAAPSVNEDA</sequence>
<feature type="non-terminal residue" evidence="1">
    <location>
        <position position="62"/>
    </location>
</feature>
<accession>A0A0V1DS65</accession>
<name>A0A0V1DS65_TRIPS</name>
<gene>
    <name evidence="1" type="ORF">T4A_13322</name>
</gene>
<reference evidence="1 2" key="1">
    <citation type="submission" date="2015-01" db="EMBL/GenBank/DDBJ databases">
        <title>Evolution of Trichinella species and genotypes.</title>
        <authorList>
            <person name="Korhonen P.K."/>
            <person name="Edoardo P."/>
            <person name="Giuseppe L.R."/>
            <person name="Gasser R.B."/>
        </authorList>
    </citation>
    <scope>NUCLEOTIDE SEQUENCE [LARGE SCALE GENOMIC DNA]</scope>
    <source>
        <strain evidence="1">ISS13</strain>
    </source>
</reference>
<dbReference type="Proteomes" id="UP000054632">
    <property type="component" value="Unassembled WGS sequence"/>
</dbReference>
<evidence type="ECO:0000313" key="1">
    <source>
        <dbReference type="EMBL" id="KRY64152.1"/>
    </source>
</evidence>
<dbReference type="EMBL" id="JYDR01000617">
    <property type="protein sequence ID" value="KRY64152.1"/>
    <property type="molecule type" value="Genomic_DNA"/>
</dbReference>
<protein>
    <submittedName>
        <fullName evidence="1">Uncharacterized protein</fullName>
    </submittedName>
</protein>
<proteinExistence type="predicted"/>
<evidence type="ECO:0000313" key="2">
    <source>
        <dbReference type="Proteomes" id="UP000054632"/>
    </source>
</evidence>
<dbReference type="AlphaFoldDB" id="A0A0V1DS65"/>
<comment type="caution">
    <text evidence="1">The sequence shown here is derived from an EMBL/GenBank/DDBJ whole genome shotgun (WGS) entry which is preliminary data.</text>
</comment>
<organism evidence="1 2">
    <name type="scientific">Trichinella pseudospiralis</name>
    <name type="common">Parasitic roundworm</name>
    <dbReference type="NCBI Taxonomy" id="6337"/>
    <lineage>
        <taxon>Eukaryota</taxon>
        <taxon>Metazoa</taxon>
        <taxon>Ecdysozoa</taxon>
        <taxon>Nematoda</taxon>
        <taxon>Enoplea</taxon>
        <taxon>Dorylaimia</taxon>
        <taxon>Trichinellida</taxon>
        <taxon>Trichinellidae</taxon>
        <taxon>Trichinella</taxon>
    </lineage>
</organism>